<accession>A0A2U3DQY5</accession>
<dbReference type="Proteomes" id="UP000245956">
    <property type="component" value="Unassembled WGS sequence"/>
</dbReference>
<dbReference type="AlphaFoldDB" id="A0A2U3DQY5"/>
<reference evidence="1 2" key="1">
    <citation type="journal article" date="2016" name="Front. Microbiol.">
        <title>Genome and transcriptome sequences reveal the specific parasitism of the nematophagous Purpureocillium lilacinum 36-1.</title>
        <authorList>
            <person name="Xie J."/>
            <person name="Li S."/>
            <person name="Mo C."/>
            <person name="Xiao X."/>
            <person name="Peng D."/>
            <person name="Wang G."/>
            <person name="Xiao Y."/>
        </authorList>
    </citation>
    <scope>NUCLEOTIDE SEQUENCE [LARGE SCALE GENOMIC DNA]</scope>
    <source>
        <strain evidence="1 2">36-1</strain>
    </source>
</reference>
<comment type="caution">
    <text evidence="1">The sequence shown here is derived from an EMBL/GenBank/DDBJ whole genome shotgun (WGS) entry which is preliminary data.</text>
</comment>
<evidence type="ECO:0000313" key="2">
    <source>
        <dbReference type="Proteomes" id="UP000245956"/>
    </source>
</evidence>
<evidence type="ECO:0000313" key="1">
    <source>
        <dbReference type="EMBL" id="PWI64661.1"/>
    </source>
</evidence>
<name>A0A2U3DQY5_PURLI</name>
<gene>
    <name evidence="1" type="ORF">PCL_08670</name>
</gene>
<sequence>MGLWTYKRLQPGRSSVSGRTKSEPKRAVASVCPFALLERLQCNTNGPIVQQQLPSASIMAEALDVDALDTDLDEYVFLRACRTLGYVIHPLDGQLPGAEQPTKEQLARFLALLEEEGATETLLNIYVGHPSDYQIQSYETGERAYIGVQMQM</sequence>
<dbReference type="EMBL" id="LCWV01000049">
    <property type="protein sequence ID" value="PWI64661.1"/>
    <property type="molecule type" value="Genomic_DNA"/>
</dbReference>
<protein>
    <submittedName>
        <fullName evidence="1">Uncharacterized protein</fullName>
    </submittedName>
</protein>
<organism evidence="1 2">
    <name type="scientific">Purpureocillium lilacinum</name>
    <name type="common">Paecilomyces lilacinus</name>
    <dbReference type="NCBI Taxonomy" id="33203"/>
    <lineage>
        <taxon>Eukaryota</taxon>
        <taxon>Fungi</taxon>
        <taxon>Dikarya</taxon>
        <taxon>Ascomycota</taxon>
        <taxon>Pezizomycotina</taxon>
        <taxon>Sordariomycetes</taxon>
        <taxon>Hypocreomycetidae</taxon>
        <taxon>Hypocreales</taxon>
        <taxon>Ophiocordycipitaceae</taxon>
        <taxon>Purpureocillium</taxon>
    </lineage>
</organism>
<proteinExistence type="predicted"/>